<reference evidence="1" key="1">
    <citation type="submission" date="2021-01" db="EMBL/GenBank/DDBJ databases">
        <title>Genome sequence of Phenylobacterium sp. 20VBR1 isolated from a valley glaceir, Ny-Alesund, Svalbard.</title>
        <authorList>
            <person name="Thomas F.A."/>
            <person name="Krishnan K.P."/>
            <person name="Sinha R.K."/>
        </authorList>
    </citation>
    <scope>NUCLEOTIDE SEQUENCE</scope>
    <source>
        <strain evidence="1">20VBR1</strain>
    </source>
</reference>
<dbReference type="AlphaFoldDB" id="A0A974P3B0"/>
<organism evidence="1">
    <name type="scientific">Phenylobacterium glaciei</name>
    <dbReference type="NCBI Taxonomy" id="2803784"/>
    <lineage>
        <taxon>Bacteria</taxon>
        <taxon>Pseudomonadati</taxon>
        <taxon>Pseudomonadota</taxon>
        <taxon>Alphaproteobacteria</taxon>
        <taxon>Caulobacterales</taxon>
        <taxon>Caulobacteraceae</taxon>
        <taxon>Phenylobacterium</taxon>
    </lineage>
</organism>
<evidence type="ECO:0000313" key="1">
    <source>
        <dbReference type="EMBL" id="QQZ49928.1"/>
    </source>
</evidence>
<gene>
    <name evidence="1" type="ORF">JKL49_25030</name>
</gene>
<name>A0A974P3B0_9CAUL</name>
<dbReference type="EMBL" id="CP068570">
    <property type="protein sequence ID" value="QQZ49928.1"/>
    <property type="molecule type" value="Genomic_DNA"/>
</dbReference>
<sequence>MSLVATARRIWRGLVPKSLRLAAQPVLARALSAYVRVSARAPHAADTVGGPIRVVGFFEGSHGIAASARLAVRAFEALGVPVEKVDVSEAQLDWIGKAGAAPVPGPWIFHLNAPELLAALAYLGPKGCWAHATATGPGNCPGRPISG</sequence>
<accession>A0A974P3B0</accession>
<protein>
    <submittedName>
        <fullName evidence="1">Uncharacterized protein</fullName>
    </submittedName>
</protein>
<proteinExistence type="predicted"/>